<feature type="coiled-coil region" evidence="1">
    <location>
        <begin position="131"/>
        <end position="165"/>
    </location>
</feature>
<feature type="domain" description="Signal transduction histidine kinase internal region" evidence="3">
    <location>
        <begin position="156"/>
        <end position="234"/>
    </location>
</feature>
<dbReference type="InterPro" id="IPR036890">
    <property type="entry name" value="HATPase_C_sf"/>
</dbReference>
<dbReference type="Gene3D" id="3.30.565.10">
    <property type="entry name" value="Histidine kinase-like ATPase, C-terminal domain"/>
    <property type="match status" value="1"/>
</dbReference>
<feature type="transmembrane region" description="Helical" evidence="2">
    <location>
        <begin position="74"/>
        <end position="98"/>
    </location>
</feature>
<keyword evidence="5" id="KW-1185">Reference proteome</keyword>
<feature type="transmembrane region" description="Helical" evidence="2">
    <location>
        <begin position="110"/>
        <end position="132"/>
    </location>
</feature>
<dbReference type="InterPro" id="IPR050640">
    <property type="entry name" value="Bact_2-comp_sensor_kinase"/>
</dbReference>
<keyword evidence="4" id="KW-0418">Kinase</keyword>
<reference evidence="4 5" key="1">
    <citation type="submission" date="2023-09" db="EMBL/GenBank/DDBJ databases">
        <title>Aquirufa genomes.</title>
        <authorList>
            <person name="Pitt A."/>
        </authorList>
    </citation>
    <scope>NUCLEOTIDE SEQUENCE [LARGE SCALE GENOMIC DNA]</scope>
    <source>
        <strain evidence="4 5">LEOWEIH-7C</strain>
    </source>
</reference>
<sequence>MTRKRLYWTLQCFGWFAWALNEALLYTNQYGWKWAWVFSSLANIALAIFLTHQYRRITKRFRWQDKNLWQMLQLNFIALVVMALLLMALNIPLDYIFLQENYEVSLSPFILIQIFFNFVKPLAIWALIYFFFQYSNKRLEMERENDQLERAILETEGKVLRAQMNPHFVFNALNSVRALITEDPQKAKKGINQLSKLLRSSLLTERKKTISLAEELETITDYLALEKIRYEDRLEWKLSIDPACNKAQIPPMLLQTLVENGIKHGISRSMKGGVIELSAQRTEDMIQISVINPGHLKPSKEPNDGVGLLNSQNRLQLIYGKTAQIELQPLNKNQVCAIVTLPYLEEI</sequence>
<dbReference type="PANTHER" id="PTHR34220:SF7">
    <property type="entry name" value="SENSOR HISTIDINE KINASE YPDA"/>
    <property type="match status" value="1"/>
</dbReference>
<gene>
    <name evidence="4" type="ORF">PQG45_10480</name>
</gene>
<keyword evidence="2" id="KW-0812">Transmembrane</keyword>
<evidence type="ECO:0000259" key="3">
    <source>
        <dbReference type="Pfam" id="PF06580"/>
    </source>
</evidence>
<feature type="transmembrane region" description="Helical" evidence="2">
    <location>
        <begin position="35"/>
        <end position="54"/>
    </location>
</feature>
<keyword evidence="2" id="KW-0472">Membrane</keyword>
<dbReference type="RefSeq" id="WP_316070838.1">
    <property type="nucleotide sequence ID" value="NZ_JAVNWW010000005.1"/>
</dbReference>
<keyword evidence="1" id="KW-0175">Coiled coil</keyword>
<proteinExistence type="predicted"/>
<dbReference type="SUPFAM" id="SSF55874">
    <property type="entry name" value="ATPase domain of HSP90 chaperone/DNA topoisomerase II/histidine kinase"/>
    <property type="match status" value="1"/>
</dbReference>
<dbReference type="EMBL" id="JAVNWW010000005">
    <property type="protein sequence ID" value="MDU0809463.1"/>
    <property type="molecule type" value="Genomic_DNA"/>
</dbReference>
<keyword evidence="2" id="KW-1133">Transmembrane helix</keyword>
<dbReference type="PANTHER" id="PTHR34220">
    <property type="entry name" value="SENSOR HISTIDINE KINASE YPDA"/>
    <property type="match status" value="1"/>
</dbReference>
<name>A0ABU3TUC7_9BACT</name>
<evidence type="ECO:0000256" key="2">
    <source>
        <dbReference type="SAM" id="Phobius"/>
    </source>
</evidence>
<evidence type="ECO:0000256" key="1">
    <source>
        <dbReference type="SAM" id="Coils"/>
    </source>
</evidence>
<organism evidence="4 5">
    <name type="scientific">Aquirufa regiilacus</name>
    <dbReference type="NCBI Taxonomy" id="3024868"/>
    <lineage>
        <taxon>Bacteria</taxon>
        <taxon>Pseudomonadati</taxon>
        <taxon>Bacteroidota</taxon>
        <taxon>Cytophagia</taxon>
        <taxon>Cytophagales</taxon>
        <taxon>Flectobacillaceae</taxon>
        <taxon>Aquirufa</taxon>
    </lineage>
</organism>
<evidence type="ECO:0000313" key="4">
    <source>
        <dbReference type="EMBL" id="MDU0809463.1"/>
    </source>
</evidence>
<protein>
    <submittedName>
        <fullName evidence="4">Histidine kinase</fullName>
    </submittedName>
</protein>
<keyword evidence="4" id="KW-0808">Transferase</keyword>
<comment type="caution">
    <text evidence="4">The sequence shown here is derived from an EMBL/GenBank/DDBJ whole genome shotgun (WGS) entry which is preliminary data.</text>
</comment>
<dbReference type="InterPro" id="IPR010559">
    <property type="entry name" value="Sig_transdc_His_kin_internal"/>
</dbReference>
<accession>A0ABU3TUC7</accession>
<dbReference type="Pfam" id="PF06580">
    <property type="entry name" value="His_kinase"/>
    <property type="match status" value="1"/>
</dbReference>
<dbReference type="Proteomes" id="UP001249959">
    <property type="component" value="Unassembled WGS sequence"/>
</dbReference>
<evidence type="ECO:0000313" key="5">
    <source>
        <dbReference type="Proteomes" id="UP001249959"/>
    </source>
</evidence>
<dbReference type="GO" id="GO:0016301">
    <property type="term" value="F:kinase activity"/>
    <property type="evidence" value="ECO:0007669"/>
    <property type="project" value="UniProtKB-KW"/>
</dbReference>